<dbReference type="Gene3D" id="3.50.30.40">
    <property type="entry name" value="Ribonuclease E inhibitor RraA/RraA-like"/>
    <property type="match status" value="1"/>
</dbReference>
<dbReference type="Pfam" id="PF03737">
    <property type="entry name" value="RraA-like"/>
    <property type="match status" value="1"/>
</dbReference>
<dbReference type="InterPro" id="IPR005493">
    <property type="entry name" value="RraA/RraA-like"/>
</dbReference>
<feature type="binding site" evidence="13">
    <location>
        <position position="109"/>
    </location>
    <ligand>
        <name>substrate</name>
    </ligand>
</feature>
<comment type="caution">
    <text evidence="14">The sequence shown here is derived from an EMBL/GenBank/DDBJ whole genome shotgun (WGS) entry which is preliminary data.</text>
</comment>
<evidence type="ECO:0000256" key="1">
    <source>
        <dbReference type="ARBA" id="ARBA00001342"/>
    </source>
</evidence>
<dbReference type="EC" id="4.1.3.17" evidence="5"/>
<dbReference type="EMBL" id="DWYS01000133">
    <property type="protein sequence ID" value="HJB08391.1"/>
    <property type="molecule type" value="Genomic_DNA"/>
</dbReference>
<organism evidence="14 15">
    <name type="scientific">Candidatus Enterocloster faecavium</name>
    <dbReference type="NCBI Taxonomy" id="2838560"/>
    <lineage>
        <taxon>Bacteria</taxon>
        <taxon>Bacillati</taxon>
        <taxon>Bacillota</taxon>
        <taxon>Clostridia</taxon>
        <taxon>Lachnospirales</taxon>
        <taxon>Lachnospiraceae</taxon>
        <taxon>Enterocloster</taxon>
    </lineage>
</organism>
<dbReference type="GO" id="GO:0047443">
    <property type="term" value="F:4-hydroxy-4-methyl-2-oxoglutarate aldolase activity"/>
    <property type="evidence" value="ECO:0007669"/>
    <property type="project" value="UniProtKB-EC"/>
</dbReference>
<evidence type="ECO:0000256" key="11">
    <source>
        <dbReference type="ARBA" id="ARBA00032305"/>
    </source>
</evidence>
<gene>
    <name evidence="14" type="ORF">H9716_11110</name>
</gene>
<comment type="subunit">
    <text evidence="4">Homotrimer.</text>
</comment>
<comment type="similarity">
    <text evidence="3">Belongs to the class II aldolase/RraA-like family.</text>
</comment>
<dbReference type="EC" id="4.1.1.112" evidence="6"/>
<keyword evidence="13" id="KW-0479">Metal-binding</keyword>
<evidence type="ECO:0000256" key="12">
    <source>
        <dbReference type="ARBA" id="ARBA00047973"/>
    </source>
</evidence>
<evidence type="ECO:0000256" key="5">
    <source>
        <dbReference type="ARBA" id="ARBA00012213"/>
    </source>
</evidence>
<reference evidence="14" key="1">
    <citation type="journal article" date="2021" name="PeerJ">
        <title>Extensive microbial diversity within the chicken gut microbiome revealed by metagenomics and culture.</title>
        <authorList>
            <person name="Gilroy R."/>
            <person name="Ravi A."/>
            <person name="Getino M."/>
            <person name="Pursley I."/>
            <person name="Horton D.L."/>
            <person name="Alikhan N.F."/>
            <person name="Baker D."/>
            <person name="Gharbi K."/>
            <person name="Hall N."/>
            <person name="Watson M."/>
            <person name="Adriaenssens E.M."/>
            <person name="Foster-Nyarko E."/>
            <person name="Jarju S."/>
            <person name="Secka A."/>
            <person name="Antonio M."/>
            <person name="Oren A."/>
            <person name="Chaudhuri R.R."/>
            <person name="La Ragione R."/>
            <person name="Hildebrand F."/>
            <person name="Pallen M.J."/>
        </authorList>
    </citation>
    <scope>NUCLEOTIDE SEQUENCE</scope>
    <source>
        <strain evidence="14">CHK188-4685</strain>
    </source>
</reference>
<evidence type="ECO:0000313" key="15">
    <source>
        <dbReference type="Proteomes" id="UP000886804"/>
    </source>
</evidence>
<feature type="binding site" evidence="13">
    <location>
        <position position="110"/>
    </location>
    <ligand>
        <name>Mg(2+)</name>
        <dbReference type="ChEBI" id="CHEBI:18420"/>
    </ligand>
</feature>
<dbReference type="SUPFAM" id="SSF89562">
    <property type="entry name" value="RraA-like"/>
    <property type="match status" value="1"/>
</dbReference>
<dbReference type="CDD" id="cd16841">
    <property type="entry name" value="RraA_family"/>
    <property type="match status" value="1"/>
</dbReference>
<evidence type="ECO:0000256" key="6">
    <source>
        <dbReference type="ARBA" id="ARBA00012947"/>
    </source>
</evidence>
<comment type="cofactor">
    <cofactor evidence="2">
        <name>a divalent metal cation</name>
        <dbReference type="ChEBI" id="CHEBI:60240"/>
    </cofactor>
</comment>
<proteinExistence type="inferred from homology"/>
<dbReference type="Proteomes" id="UP000886804">
    <property type="component" value="Unassembled WGS sequence"/>
</dbReference>
<dbReference type="PANTHER" id="PTHR33254">
    <property type="entry name" value="4-HYDROXY-4-METHYL-2-OXOGLUTARATE ALDOLASE 3-RELATED"/>
    <property type="match status" value="1"/>
</dbReference>
<protein>
    <recommendedName>
        <fullName evidence="7">Putative 4-hydroxy-4-methyl-2-oxoglutarate aldolase</fullName>
        <ecNumber evidence="6">4.1.1.112</ecNumber>
        <ecNumber evidence="5">4.1.3.17</ecNumber>
    </recommendedName>
    <alternativeName>
        <fullName evidence="11">Oxaloacetate decarboxylase</fullName>
    </alternativeName>
    <alternativeName>
        <fullName evidence="9">Regulator of ribonuclease activity homolog</fullName>
    </alternativeName>
    <alternativeName>
        <fullName evidence="10">RraA-like protein</fullName>
    </alternativeName>
</protein>
<evidence type="ECO:0000256" key="9">
    <source>
        <dbReference type="ARBA" id="ARBA00029596"/>
    </source>
</evidence>
<keyword evidence="13" id="KW-0460">Magnesium</keyword>
<evidence type="ECO:0000256" key="13">
    <source>
        <dbReference type="PIRSR" id="PIRSR605493-1"/>
    </source>
</evidence>
<dbReference type="AlphaFoldDB" id="A0A9D2RME4"/>
<evidence type="ECO:0000256" key="7">
    <source>
        <dbReference type="ARBA" id="ARBA00016549"/>
    </source>
</evidence>
<dbReference type="InterPro" id="IPR036704">
    <property type="entry name" value="RraA/RraA-like_sf"/>
</dbReference>
<dbReference type="GO" id="GO:0046872">
    <property type="term" value="F:metal ion binding"/>
    <property type="evidence" value="ECO:0007669"/>
    <property type="project" value="UniProtKB-KW"/>
</dbReference>
<dbReference type="GO" id="GO:0008948">
    <property type="term" value="F:oxaloacetate decarboxylase activity"/>
    <property type="evidence" value="ECO:0007669"/>
    <property type="project" value="UniProtKB-EC"/>
</dbReference>
<evidence type="ECO:0000256" key="4">
    <source>
        <dbReference type="ARBA" id="ARBA00011233"/>
    </source>
</evidence>
<name>A0A9D2RME4_9FIRM</name>
<dbReference type="PANTHER" id="PTHR33254:SF4">
    <property type="entry name" value="4-HYDROXY-4-METHYL-2-OXOGLUTARATE ALDOLASE 3-RELATED"/>
    <property type="match status" value="1"/>
</dbReference>
<evidence type="ECO:0000256" key="10">
    <source>
        <dbReference type="ARBA" id="ARBA00030169"/>
    </source>
</evidence>
<reference evidence="14" key="2">
    <citation type="submission" date="2021-04" db="EMBL/GenBank/DDBJ databases">
        <authorList>
            <person name="Gilroy R."/>
        </authorList>
    </citation>
    <scope>NUCLEOTIDE SEQUENCE</scope>
    <source>
        <strain evidence="14">CHK188-4685</strain>
    </source>
</reference>
<comment type="cofactor">
    <cofactor evidence="13">
        <name>Mg(2+)</name>
        <dbReference type="ChEBI" id="CHEBI:18420"/>
    </cofactor>
</comment>
<evidence type="ECO:0000313" key="14">
    <source>
        <dbReference type="EMBL" id="HJB08391.1"/>
    </source>
</evidence>
<sequence>MQEEVFFMLERLSGFSTSELCDGSSFPRAMDYHIKPWVGHGRIVGRAVTVDVPAGEGDIVADAILLLKEGDVLVISGKGCCDYSYWGDFRSFCARTAGAAGVVIDGAFRDLEECRTIGLPVFARAVTCITAAKKGTGSINVPVSCGGVCVRPGDFIVGDAGGVCVIDPEEAEAIMEKAEKKRAAQEQVVREIRETGILRTRIKK</sequence>
<evidence type="ECO:0000256" key="3">
    <source>
        <dbReference type="ARBA" id="ARBA00008621"/>
    </source>
</evidence>
<comment type="function">
    <text evidence="8">Catalyzes the aldol cleavage of 4-hydroxy-4-methyl-2-oxoglutarate (HMG) into 2 molecules of pyruvate. Also contains a secondary oxaloacetate (OAA) decarboxylase activity due to the common pyruvate enolate transition state formed following C-C bond cleavage in the retro-aldol and decarboxylation reactions.</text>
</comment>
<comment type="catalytic activity">
    <reaction evidence="1">
        <text>4-hydroxy-4-methyl-2-oxoglutarate = 2 pyruvate</text>
        <dbReference type="Rhea" id="RHEA:22748"/>
        <dbReference type="ChEBI" id="CHEBI:15361"/>
        <dbReference type="ChEBI" id="CHEBI:58276"/>
        <dbReference type="EC" id="4.1.3.17"/>
    </reaction>
</comment>
<evidence type="ECO:0000256" key="8">
    <source>
        <dbReference type="ARBA" id="ARBA00025046"/>
    </source>
</evidence>
<evidence type="ECO:0000256" key="2">
    <source>
        <dbReference type="ARBA" id="ARBA00001968"/>
    </source>
</evidence>
<comment type="catalytic activity">
    <reaction evidence="12">
        <text>oxaloacetate + H(+) = pyruvate + CO2</text>
        <dbReference type="Rhea" id="RHEA:15641"/>
        <dbReference type="ChEBI" id="CHEBI:15361"/>
        <dbReference type="ChEBI" id="CHEBI:15378"/>
        <dbReference type="ChEBI" id="CHEBI:16452"/>
        <dbReference type="ChEBI" id="CHEBI:16526"/>
        <dbReference type="EC" id="4.1.1.112"/>
    </reaction>
</comment>
<accession>A0A9D2RME4</accession>